<feature type="transmembrane region" description="Helical" evidence="10">
    <location>
        <begin position="180"/>
        <end position="200"/>
    </location>
</feature>
<evidence type="ECO:0000256" key="8">
    <source>
        <dbReference type="RuleBase" id="RU003857"/>
    </source>
</evidence>
<feature type="transmembrane region" description="Helical" evidence="10">
    <location>
        <begin position="21"/>
        <end position="44"/>
    </location>
</feature>
<feature type="compositionally biased region" description="Polar residues" evidence="9">
    <location>
        <begin position="312"/>
        <end position="321"/>
    </location>
</feature>
<dbReference type="PANTHER" id="PTHR11003:SF342">
    <property type="entry name" value="OUTWARD-RECTIFIER POTASSIUM CHANNEL TOK1"/>
    <property type="match status" value="1"/>
</dbReference>
<dbReference type="Gene3D" id="1.10.287.70">
    <property type="match status" value="2"/>
</dbReference>
<evidence type="ECO:0000256" key="10">
    <source>
        <dbReference type="SAM" id="Phobius"/>
    </source>
</evidence>
<comment type="subcellular location">
    <subcellularLocation>
        <location evidence="1">Membrane</location>
        <topology evidence="1">Multi-pass membrane protein</topology>
    </subcellularLocation>
</comment>
<dbReference type="EMBL" id="ML992702">
    <property type="protein sequence ID" value="KAF2207530.1"/>
    <property type="molecule type" value="Genomic_DNA"/>
</dbReference>
<dbReference type="PANTHER" id="PTHR11003">
    <property type="entry name" value="POTASSIUM CHANNEL, SUBFAMILY K"/>
    <property type="match status" value="1"/>
</dbReference>
<feature type="transmembrane region" description="Helical" evidence="10">
    <location>
        <begin position="252"/>
        <end position="275"/>
    </location>
</feature>
<reference evidence="12" key="1">
    <citation type="journal article" date="2020" name="Stud. Mycol.">
        <title>101 Dothideomycetes genomes: a test case for predicting lifestyles and emergence of pathogens.</title>
        <authorList>
            <person name="Haridas S."/>
            <person name="Albert R."/>
            <person name="Binder M."/>
            <person name="Bloem J."/>
            <person name="Labutti K."/>
            <person name="Salamov A."/>
            <person name="Andreopoulos B."/>
            <person name="Baker S."/>
            <person name="Barry K."/>
            <person name="Bills G."/>
            <person name="Bluhm B."/>
            <person name="Cannon C."/>
            <person name="Castanera R."/>
            <person name="Culley D."/>
            <person name="Daum C."/>
            <person name="Ezra D."/>
            <person name="Gonzalez J."/>
            <person name="Henrissat B."/>
            <person name="Kuo A."/>
            <person name="Liang C."/>
            <person name="Lipzen A."/>
            <person name="Lutzoni F."/>
            <person name="Magnuson J."/>
            <person name="Mondo S."/>
            <person name="Nolan M."/>
            <person name="Ohm R."/>
            <person name="Pangilinan J."/>
            <person name="Park H.-J."/>
            <person name="Ramirez L."/>
            <person name="Alfaro M."/>
            <person name="Sun H."/>
            <person name="Tritt A."/>
            <person name="Yoshinaga Y."/>
            <person name="Zwiers L.-H."/>
            <person name="Turgeon B."/>
            <person name="Goodwin S."/>
            <person name="Spatafora J."/>
            <person name="Crous P."/>
            <person name="Grigoriev I."/>
        </authorList>
    </citation>
    <scope>NUCLEOTIDE SEQUENCE</scope>
    <source>
        <strain evidence="12">SCOH1-5</strain>
    </source>
</reference>
<organism evidence="12 13">
    <name type="scientific">Cercospora zeae-maydis SCOH1-5</name>
    <dbReference type="NCBI Taxonomy" id="717836"/>
    <lineage>
        <taxon>Eukaryota</taxon>
        <taxon>Fungi</taxon>
        <taxon>Dikarya</taxon>
        <taxon>Ascomycota</taxon>
        <taxon>Pezizomycotina</taxon>
        <taxon>Dothideomycetes</taxon>
        <taxon>Dothideomycetidae</taxon>
        <taxon>Mycosphaerellales</taxon>
        <taxon>Mycosphaerellaceae</taxon>
        <taxon>Cercospora</taxon>
    </lineage>
</organism>
<dbReference type="Proteomes" id="UP000799539">
    <property type="component" value="Unassembled WGS sequence"/>
</dbReference>
<dbReference type="PRINTS" id="PR01333">
    <property type="entry name" value="2POREKCHANEL"/>
</dbReference>
<feature type="compositionally biased region" description="Polar residues" evidence="9">
    <location>
        <begin position="339"/>
        <end position="356"/>
    </location>
</feature>
<feature type="transmembrane region" description="Helical" evidence="10">
    <location>
        <begin position="467"/>
        <end position="486"/>
    </location>
</feature>
<name>A0A6A6F2T1_9PEZI</name>
<evidence type="ECO:0000259" key="11">
    <source>
        <dbReference type="Pfam" id="PF07885"/>
    </source>
</evidence>
<evidence type="ECO:0000256" key="1">
    <source>
        <dbReference type="ARBA" id="ARBA00004141"/>
    </source>
</evidence>
<evidence type="ECO:0000313" key="13">
    <source>
        <dbReference type="Proteomes" id="UP000799539"/>
    </source>
</evidence>
<evidence type="ECO:0000256" key="3">
    <source>
        <dbReference type="ARBA" id="ARBA00022692"/>
    </source>
</evidence>
<accession>A0A6A6F2T1</accession>
<evidence type="ECO:0000256" key="6">
    <source>
        <dbReference type="ARBA" id="ARBA00023136"/>
    </source>
</evidence>
<keyword evidence="5 8" id="KW-0406">Ion transport</keyword>
<feature type="non-terminal residue" evidence="12">
    <location>
        <position position="664"/>
    </location>
</feature>
<evidence type="ECO:0000256" key="5">
    <source>
        <dbReference type="ARBA" id="ARBA00023065"/>
    </source>
</evidence>
<dbReference type="InterPro" id="IPR003280">
    <property type="entry name" value="2pore_dom_K_chnl"/>
</dbReference>
<dbReference type="InterPro" id="IPR013099">
    <property type="entry name" value="K_chnl_dom"/>
</dbReference>
<feature type="transmembrane region" description="Helical" evidence="10">
    <location>
        <begin position="71"/>
        <end position="90"/>
    </location>
</feature>
<feature type="transmembrane region" description="Helical" evidence="10">
    <location>
        <begin position="404"/>
        <end position="426"/>
    </location>
</feature>
<protein>
    <recommendedName>
        <fullName evidence="11">Potassium channel domain-containing protein</fullName>
    </recommendedName>
</protein>
<evidence type="ECO:0000256" key="2">
    <source>
        <dbReference type="ARBA" id="ARBA00022448"/>
    </source>
</evidence>
<dbReference type="Pfam" id="PF07885">
    <property type="entry name" value="Ion_trans_2"/>
    <property type="match status" value="2"/>
</dbReference>
<evidence type="ECO:0000256" key="7">
    <source>
        <dbReference type="ARBA" id="ARBA00023303"/>
    </source>
</evidence>
<keyword evidence="7 8" id="KW-0407">Ion channel</keyword>
<keyword evidence="6 10" id="KW-0472">Membrane</keyword>
<dbReference type="GO" id="GO:0015271">
    <property type="term" value="F:outward rectifier potassium channel activity"/>
    <property type="evidence" value="ECO:0007669"/>
    <property type="project" value="TreeGrafter"/>
</dbReference>
<evidence type="ECO:0000256" key="4">
    <source>
        <dbReference type="ARBA" id="ARBA00022989"/>
    </source>
</evidence>
<dbReference type="FunFam" id="1.10.287.70:FF:000182">
    <property type="entry name" value="Outward-rectifier potassium channel TOK1"/>
    <property type="match status" value="1"/>
</dbReference>
<proteinExistence type="inferred from homology"/>
<dbReference type="AlphaFoldDB" id="A0A6A6F2T1"/>
<dbReference type="GO" id="GO:0030322">
    <property type="term" value="P:stabilization of membrane potential"/>
    <property type="evidence" value="ECO:0007669"/>
    <property type="project" value="TreeGrafter"/>
</dbReference>
<keyword evidence="13" id="KW-1185">Reference proteome</keyword>
<keyword evidence="3 8" id="KW-0812">Transmembrane</keyword>
<dbReference type="OrthoDB" id="297496at2759"/>
<feature type="domain" description="Potassium channel" evidence="11">
    <location>
        <begin position="188"/>
        <end position="276"/>
    </location>
</feature>
<feature type="domain" description="Potassium channel" evidence="11">
    <location>
        <begin position="415"/>
        <end position="491"/>
    </location>
</feature>
<feature type="transmembrane region" description="Helical" evidence="10">
    <location>
        <begin position="438"/>
        <end position="455"/>
    </location>
</feature>
<feature type="non-terminal residue" evidence="12">
    <location>
        <position position="1"/>
    </location>
</feature>
<dbReference type="SUPFAM" id="SSF81324">
    <property type="entry name" value="Voltage-gated potassium channels"/>
    <property type="match status" value="2"/>
</dbReference>
<comment type="similarity">
    <text evidence="8">Belongs to the two pore domain potassium channel (TC 1.A.1.8) family.</text>
</comment>
<dbReference type="GO" id="GO:0005886">
    <property type="term" value="C:plasma membrane"/>
    <property type="evidence" value="ECO:0007669"/>
    <property type="project" value="TreeGrafter"/>
</dbReference>
<gene>
    <name evidence="12" type="ORF">CERZMDRAFT_6163</name>
</gene>
<evidence type="ECO:0000256" key="9">
    <source>
        <dbReference type="SAM" id="MobiDB-lite"/>
    </source>
</evidence>
<keyword evidence="2 8" id="KW-0813">Transport</keyword>
<evidence type="ECO:0000313" key="12">
    <source>
        <dbReference type="EMBL" id="KAF2207530.1"/>
    </source>
</evidence>
<feature type="transmembrane region" description="Helical" evidence="10">
    <location>
        <begin position="220"/>
        <end position="240"/>
    </location>
</feature>
<feature type="transmembrane region" description="Helical" evidence="10">
    <location>
        <begin position="97"/>
        <end position="119"/>
    </location>
</feature>
<keyword evidence="4 10" id="KW-1133">Transmembrane helix</keyword>
<sequence length="664" mass="75131">WKPRPRDDDEEPTWWFASTAIPLLAATLGPLANVLSIAALVTYWRMCLVRGVSKRDAHECFWDDPRWCYNLNIVSLVFGFIGNFFLLCNFTNRIRYVVALPGTIVCWFLATSVLIGITISMELYTPPTRPQQTYTQGFWYAILAAVSYLVCAAGLMVNMLGFWRGHYPHCFTLSDSQRTLILQTMMFFVWLGAGGAIFSAVESGPGTQSDEGSDDHSAGAWSFVNALYFSDVTILTVGFGDFYPETKLGRGLVLPYSVGGIVILGLLVSSITAFVRELGTENVVKAHKERTRARTIDRTAKTSLELARMRTGDNSGQTMNSKGHDIEDETSNRRPGLQANDQGASSDRPPNTSNNSAMRKVASWVAHPPVLSSRPNKLVLLRAEKDRFEAMRRIQRSTSRFKKWYALLMSVLAFGFLWCVGAILFWQAEKSTANEMTYFKALYFGYISLLTIGYGDLAPKSNAGRPFFVFWSLIAVPTMTILVGDLSDTIVKQFKQGTSGIADFTVLPQRGIWHELLRREPRVVTFWRARRERRKLEERKEEGLPYGPGPEDENVQPTIDELATDDMTRAELAERLAKAIKRVSRDVKSGKGRKYTYEEWVDITQLIRFTASDEDSEHTDDDDLIEWDWLGDRSPMMADKSEAEFVLDRLCESFARYVRRSEKA</sequence>
<dbReference type="GO" id="GO:0022841">
    <property type="term" value="F:potassium ion leak channel activity"/>
    <property type="evidence" value="ECO:0007669"/>
    <property type="project" value="TreeGrafter"/>
</dbReference>
<feature type="transmembrane region" description="Helical" evidence="10">
    <location>
        <begin position="139"/>
        <end position="160"/>
    </location>
</feature>
<feature type="region of interest" description="Disordered" evidence="9">
    <location>
        <begin position="310"/>
        <end position="356"/>
    </location>
</feature>